<evidence type="ECO:0000313" key="11">
    <source>
        <dbReference type="EMBL" id="EIW78988.1"/>
    </source>
</evidence>
<comment type="similarity">
    <text evidence="8">Belongs to the glycosyl hydrolase 18 family.</text>
</comment>
<evidence type="ECO:0000256" key="6">
    <source>
        <dbReference type="ARBA" id="ARBA00023326"/>
    </source>
</evidence>
<evidence type="ECO:0000256" key="9">
    <source>
        <dbReference type="SAM" id="SignalP"/>
    </source>
</evidence>
<dbReference type="GO" id="GO:0008843">
    <property type="term" value="F:endochitinase activity"/>
    <property type="evidence" value="ECO:0007669"/>
    <property type="project" value="UniProtKB-EC"/>
</dbReference>
<dbReference type="Pfam" id="PF00704">
    <property type="entry name" value="Glyco_hydro_18"/>
    <property type="match status" value="1"/>
</dbReference>
<evidence type="ECO:0000259" key="10">
    <source>
        <dbReference type="PROSITE" id="PS51910"/>
    </source>
</evidence>
<dbReference type="Gene3D" id="3.20.20.80">
    <property type="entry name" value="Glycosidases"/>
    <property type="match status" value="1"/>
</dbReference>
<evidence type="ECO:0000256" key="8">
    <source>
        <dbReference type="RuleBase" id="RU004453"/>
    </source>
</evidence>
<evidence type="ECO:0000256" key="5">
    <source>
        <dbReference type="ARBA" id="ARBA00023295"/>
    </source>
</evidence>
<protein>
    <submittedName>
        <fullName evidence="11">Glycoside hydrolase family 18 protein</fullName>
    </submittedName>
</protein>
<keyword evidence="2 7" id="KW-0378">Hydrolase</keyword>
<evidence type="ECO:0000256" key="3">
    <source>
        <dbReference type="ARBA" id="ARBA00023024"/>
    </source>
</evidence>
<keyword evidence="4" id="KW-0119">Carbohydrate metabolism</keyword>
<evidence type="ECO:0000256" key="2">
    <source>
        <dbReference type="ARBA" id="ARBA00022801"/>
    </source>
</evidence>
<evidence type="ECO:0000256" key="7">
    <source>
        <dbReference type="RuleBase" id="RU000489"/>
    </source>
</evidence>
<keyword evidence="6" id="KW-0624">Polysaccharide degradation</keyword>
<sequence>MVALTSVFTTLFAAALSITGVVAAPVNQTLSARSAAPAAPHFVAYDDKWITPPSAADLEGYNVYALTFWRPNAPVDQAQNWAGLDVATRTLALTNYRAAGIKTVVSAFGADFFPTSGSPALDPTQTADQLAAWVIQYGLDGVDIDYEDYTAMNKKDGSAEQWLITFTTELRKKLPASDYFISHAPLAPWFSPIYTSGGYLKVDQQVGSLIDWYNVQFYNDNAEYSTCDGLINTSSATYPNTALFQIVAAGVAADKLVIGKPATSADAPQGGYMSASDLASCLQQATAKNWNAGVSVWQYPDADAAWIKTVRSLAFPE</sequence>
<dbReference type="PROSITE" id="PS51910">
    <property type="entry name" value="GH18_2"/>
    <property type="match status" value="1"/>
</dbReference>
<reference evidence="12" key="1">
    <citation type="journal article" date="2012" name="Science">
        <title>The Paleozoic origin of enzymatic lignin decomposition reconstructed from 31 fungal genomes.</title>
        <authorList>
            <person name="Floudas D."/>
            <person name="Binder M."/>
            <person name="Riley R."/>
            <person name="Barry K."/>
            <person name="Blanchette R.A."/>
            <person name="Henrissat B."/>
            <person name="Martinez A.T."/>
            <person name="Otillar R."/>
            <person name="Spatafora J.W."/>
            <person name="Yadav J.S."/>
            <person name="Aerts A."/>
            <person name="Benoit I."/>
            <person name="Boyd A."/>
            <person name="Carlson A."/>
            <person name="Copeland A."/>
            <person name="Coutinho P.M."/>
            <person name="de Vries R.P."/>
            <person name="Ferreira P."/>
            <person name="Findley K."/>
            <person name="Foster B."/>
            <person name="Gaskell J."/>
            <person name="Glotzer D."/>
            <person name="Gorecki P."/>
            <person name="Heitman J."/>
            <person name="Hesse C."/>
            <person name="Hori C."/>
            <person name="Igarashi K."/>
            <person name="Jurgens J.A."/>
            <person name="Kallen N."/>
            <person name="Kersten P."/>
            <person name="Kohler A."/>
            <person name="Kuees U."/>
            <person name="Kumar T.K.A."/>
            <person name="Kuo A."/>
            <person name="LaButti K."/>
            <person name="Larrondo L.F."/>
            <person name="Lindquist E."/>
            <person name="Ling A."/>
            <person name="Lombard V."/>
            <person name="Lucas S."/>
            <person name="Lundell T."/>
            <person name="Martin R."/>
            <person name="McLaughlin D.J."/>
            <person name="Morgenstern I."/>
            <person name="Morin E."/>
            <person name="Murat C."/>
            <person name="Nagy L.G."/>
            <person name="Nolan M."/>
            <person name="Ohm R.A."/>
            <person name="Patyshakuliyeva A."/>
            <person name="Rokas A."/>
            <person name="Ruiz-Duenas F.J."/>
            <person name="Sabat G."/>
            <person name="Salamov A."/>
            <person name="Samejima M."/>
            <person name="Schmutz J."/>
            <person name="Slot J.C."/>
            <person name="St John F."/>
            <person name="Stenlid J."/>
            <person name="Sun H."/>
            <person name="Sun S."/>
            <person name="Syed K."/>
            <person name="Tsang A."/>
            <person name="Wiebenga A."/>
            <person name="Young D."/>
            <person name="Pisabarro A."/>
            <person name="Eastwood D.C."/>
            <person name="Martin F."/>
            <person name="Cullen D."/>
            <person name="Grigoriev I.V."/>
            <person name="Hibbett D.S."/>
        </authorList>
    </citation>
    <scope>NUCLEOTIDE SEQUENCE [LARGE SCALE GENOMIC DNA]</scope>
    <source>
        <strain evidence="12">RWD-64-598 SS2</strain>
    </source>
</reference>
<dbReference type="InterPro" id="IPR001223">
    <property type="entry name" value="Glyco_hydro18_cat"/>
</dbReference>
<dbReference type="CDD" id="cd00598">
    <property type="entry name" value="GH18_chitinase-like"/>
    <property type="match status" value="1"/>
</dbReference>
<dbReference type="RefSeq" id="XP_007770727.1">
    <property type="nucleotide sequence ID" value="XM_007772537.1"/>
</dbReference>
<dbReference type="OrthoDB" id="73875at2759"/>
<feature type="signal peptide" evidence="9">
    <location>
        <begin position="1"/>
        <end position="23"/>
    </location>
</feature>
<comment type="caution">
    <text evidence="11">The sequence shown here is derived from an EMBL/GenBank/DDBJ whole genome shotgun (WGS) entry which is preliminary data.</text>
</comment>
<feature type="chain" id="PRO_5024446712" evidence="9">
    <location>
        <begin position="24"/>
        <end position="317"/>
    </location>
</feature>
<dbReference type="SUPFAM" id="SSF51445">
    <property type="entry name" value="(Trans)glycosidases"/>
    <property type="match status" value="1"/>
</dbReference>
<dbReference type="InterPro" id="IPR017853">
    <property type="entry name" value="GH"/>
</dbReference>
<dbReference type="Proteomes" id="UP000053558">
    <property type="component" value="Unassembled WGS sequence"/>
</dbReference>
<gene>
    <name evidence="11" type="ORF">CONPUDRAFT_83360</name>
</gene>
<dbReference type="EMBL" id="JH711581">
    <property type="protein sequence ID" value="EIW78988.1"/>
    <property type="molecule type" value="Genomic_DNA"/>
</dbReference>
<feature type="domain" description="GH18" evidence="10">
    <location>
        <begin position="40"/>
        <end position="317"/>
    </location>
</feature>
<evidence type="ECO:0000313" key="12">
    <source>
        <dbReference type="Proteomes" id="UP000053558"/>
    </source>
</evidence>
<dbReference type="GO" id="GO:0006032">
    <property type="term" value="P:chitin catabolic process"/>
    <property type="evidence" value="ECO:0007669"/>
    <property type="project" value="UniProtKB-KW"/>
</dbReference>
<name>A0A5M3MIB7_CONPW</name>
<proteinExistence type="inferred from homology"/>
<keyword evidence="5 7" id="KW-0326">Glycosidase</keyword>
<keyword evidence="12" id="KW-1185">Reference proteome</keyword>
<evidence type="ECO:0000256" key="1">
    <source>
        <dbReference type="ARBA" id="ARBA00000822"/>
    </source>
</evidence>
<dbReference type="InterPro" id="IPR001579">
    <property type="entry name" value="Glyco_hydro_18_chit_AS"/>
</dbReference>
<keyword evidence="3" id="KW-0146">Chitin degradation</keyword>
<dbReference type="PROSITE" id="PS01095">
    <property type="entry name" value="GH18_1"/>
    <property type="match status" value="1"/>
</dbReference>
<accession>A0A5M3MIB7</accession>
<dbReference type="AlphaFoldDB" id="A0A5M3MIB7"/>
<organism evidence="11 12">
    <name type="scientific">Coniophora puteana (strain RWD-64-598)</name>
    <name type="common">Brown rot fungus</name>
    <dbReference type="NCBI Taxonomy" id="741705"/>
    <lineage>
        <taxon>Eukaryota</taxon>
        <taxon>Fungi</taxon>
        <taxon>Dikarya</taxon>
        <taxon>Basidiomycota</taxon>
        <taxon>Agaricomycotina</taxon>
        <taxon>Agaricomycetes</taxon>
        <taxon>Agaricomycetidae</taxon>
        <taxon>Boletales</taxon>
        <taxon>Coniophorineae</taxon>
        <taxon>Coniophoraceae</taxon>
        <taxon>Coniophora</taxon>
    </lineage>
</organism>
<dbReference type="GeneID" id="19210579"/>
<dbReference type="GO" id="GO:0000272">
    <property type="term" value="P:polysaccharide catabolic process"/>
    <property type="evidence" value="ECO:0007669"/>
    <property type="project" value="UniProtKB-KW"/>
</dbReference>
<comment type="catalytic activity">
    <reaction evidence="1">
        <text>Random endo-hydrolysis of N-acetyl-beta-D-glucosaminide (1-&gt;4)-beta-linkages in chitin and chitodextrins.</text>
        <dbReference type="EC" id="3.2.1.14"/>
    </reaction>
</comment>
<evidence type="ECO:0000256" key="4">
    <source>
        <dbReference type="ARBA" id="ARBA00023277"/>
    </source>
</evidence>
<dbReference type="KEGG" id="cput:CONPUDRAFT_83360"/>
<keyword evidence="9" id="KW-0732">Signal</keyword>